<dbReference type="SUPFAM" id="SSF50370">
    <property type="entry name" value="Ricin B-like lectins"/>
    <property type="match status" value="1"/>
</dbReference>
<dbReference type="InterPro" id="IPR035992">
    <property type="entry name" value="Ricin_B-like_lectins"/>
</dbReference>
<organism evidence="2 3">
    <name type="scientific">Marinibactrum halimedae</name>
    <dbReference type="NCBI Taxonomy" id="1444977"/>
    <lineage>
        <taxon>Bacteria</taxon>
        <taxon>Pseudomonadati</taxon>
        <taxon>Pseudomonadota</taxon>
        <taxon>Gammaproteobacteria</taxon>
        <taxon>Cellvibrionales</taxon>
        <taxon>Cellvibrionaceae</taxon>
        <taxon>Marinibactrum</taxon>
    </lineage>
</organism>
<reference evidence="2 3" key="1">
    <citation type="journal article" date="2014" name="Int. J. Syst. Evol. Microbiol.">
        <title>Complete genome sequence of Corynebacterium casei LMG S-19264T (=DSM 44701T), isolated from a smear-ripened cheese.</title>
        <authorList>
            <consortium name="US DOE Joint Genome Institute (JGI-PGF)"/>
            <person name="Walter F."/>
            <person name="Albersmeier A."/>
            <person name="Kalinowski J."/>
            <person name="Ruckert C."/>
        </authorList>
    </citation>
    <scope>NUCLEOTIDE SEQUENCE [LARGE SCALE GENOMIC DNA]</scope>
    <source>
        <strain evidence="2 3">NBRC 110095</strain>
    </source>
</reference>
<evidence type="ECO:0000313" key="2">
    <source>
        <dbReference type="EMBL" id="GLS26485.1"/>
    </source>
</evidence>
<accession>A0AA37TAL4</accession>
<proteinExistence type="predicted"/>
<feature type="chain" id="PRO_5041258719" description="Ricin B lectin domain-containing protein" evidence="1">
    <location>
        <begin position="21"/>
        <end position="648"/>
    </location>
</feature>
<protein>
    <recommendedName>
        <fullName evidence="4">Ricin B lectin domain-containing protein</fullName>
    </recommendedName>
</protein>
<keyword evidence="3" id="KW-1185">Reference proteome</keyword>
<dbReference type="EMBL" id="BSPD01000054">
    <property type="protein sequence ID" value="GLS26485.1"/>
    <property type="molecule type" value="Genomic_DNA"/>
</dbReference>
<sequence length="648" mass="71423">MNIKYITLGAMLVSSALSYAGGRSGGENLMDVLLNSRTSASSLSLQSQELSNHLNQKLLNEQALTCDIDPIDPVGHAMVFSREGLSSGDDGDLAFFEEEFSLYKTLTKLIETSPGGEAQNPTALLQTMLDGFALNQAVNPESDVAMSMDPRTEAQLDASTLLLSEMKPTGLFNRFDLAAADGSHCGEYRIVYHRDVPIRQAFFLIFEAQYPNPRPQLGRVGCNAVAEFWQDLQTKNDQEALDDLERFYYEGLWHPGGALDPVVKFNNFTFGSGQIRTNHFVDRPWQLREFRTAVENEKTVFAVDTVKVNPLAELFTNTDLVDLQEEFIEDFEEEYLDQLLAPERAGVALTDAIGMVNGIFLNNDDRYNEFQSDADNSDNTSNMVPLNTDIQSLLQTVVDELNIAEDLPEPYTVDMLRNRAEAMSCGGCHFNENTVNGPSPNPSGSKIAPGVSWPSSSRFFHISPSGELSSALQNSFLPARASVMENALCNPPKPANSDTYAIVSKKTGQLIRPKMCVDDGTGNNELVGSPVTDSLDQCSLWTLENTFGRWFVLRNAQNGMALISESEEGTEGAKIVLSDGVLFSKAIQWSHIKTGDGFGFLFNRQTRQKMYLRGTDDEAAVFSQSRLWNSDGVSWALTPAKELMGGAE</sequence>
<evidence type="ECO:0008006" key="4">
    <source>
        <dbReference type="Google" id="ProtNLM"/>
    </source>
</evidence>
<dbReference type="AlphaFoldDB" id="A0AA37TAL4"/>
<dbReference type="RefSeq" id="WP_232594675.1">
    <property type="nucleotide sequence ID" value="NZ_BSPD01000054.1"/>
</dbReference>
<evidence type="ECO:0000256" key="1">
    <source>
        <dbReference type="SAM" id="SignalP"/>
    </source>
</evidence>
<evidence type="ECO:0000313" key="3">
    <source>
        <dbReference type="Proteomes" id="UP001156870"/>
    </source>
</evidence>
<keyword evidence="1" id="KW-0732">Signal</keyword>
<name>A0AA37TAL4_9GAMM</name>
<dbReference type="CDD" id="cd00161">
    <property type="entry name" value="beta-trefoil_Ricin-like"/>
    <property type="match status" value="1"/>
</dbReference>
<dbReference type="Gene3D" id="2.80.10.50">
    <property type="match status" value="1"/>
</dbReference>
<feature type="signal peptide" evidence="1">
    <location>
        <begin position="1"/>
        <end position="20"/>
    </location>
</feature>
<gene>
    <name evidence="2" type="ORF">GCM10007877_22010</name>
</gene>
<dbReference type="Proteomes" id="UP001156870">
    <property type="component" value="Unassembled WGS sequence"/>
</dbReference>
<comment type="caution">
    <text evidence="2">The sequence shown here is derived from an EMBL/GenBank/DDBJ whole genome shotgun (WGS) entry which is preliminary data.</text>
</comment>